<feature type="domain" description="Integrase catalytic" evidence="1">
    <location>
        <begin position="158"/>
        <end position="253"/>
    </location>
</feature>
<dbReference type="SUPFAM" id="SSF53098">
    <property type="entry name" value="Ribonuclease H-like"/>
    <property type="match status" value="1"/>
</dbReference>
<reference evidence="2" key="2">
    <citation type="submission" date="2023-02" db="EMBL/GenBank/DDBJ databases">
        <authorList>
            <person name="Swenson N.G."/>
            <person name="Wegrzyn J.L."/>
            <person name="Mcevoy S.L."/>
        </authorList>
    </citation>
    <scope>NUCLEOTIDE SEQUENCE</scope>
    <source>
        <strain evidence="2">91603</strain>
        <tissue evidence="2">Leaf</tissue>
    </source>
</reference>
<dbReference type="AlphaFoldDB" id="A0AAD5NKF3"/>
<evidence type="ECO:0000313" key="3">
    <source>
        <dbReference type="Proteomes" id="UP001064489"/>
    </source>
</evidence>
<keyword evidence="3" id="KW-1185">Reference proteome</keyword>
<dbReference type="EMBL" id="JAJSOW010000106">
    <property type="protein sequence ID" value="KAI9162012.1"/>
    <property type="molecule type" value="Genomic_DNA"/>
</dbReference>
<dbReference type="InterPro" id="IPR039537">
    <property type="entry name" value="Retrotran_Ty1/copia-like"/>
</dbReference>
<dbReference type="Gene3D" id="3.30.420.10">
    <property type="entry name" value="Ribonuclease H-like superfamily/Ribonuclease H"/>
    <property type="match status" value="1"/>
</dbReference>
<dbReference type="InterPro" id="IPR001584">
    <property type="entry name" value="Integrase_cat-core"/>
</dbReference>
<sequence length="359" mass="40154">MVRDGKTIPITYTGSTYLTADSNSFPFKHVLCSSNISQNLVSVCQFCSHNNISIEFFPDSFIVKDLTTGASLVRGQNNGNLYVWPKLSLPCHSSAHQHFASSQSTVSSQSWHFRLGHPSPPVLHKLISSHSLPVTKSDTTVPFCSACLFENLFNTRIKTVYSDGSGEAQALGLDLQNFGIQHLKSSPHTPEHVCTAERKHRHVVETALTLLYHAAVPLKFWFLAFQTAVYLINRMPTKVLSHKSPCSLLFNKIPNYGKLCVFGCLCYLWLRPYTSHKLQPRSRPCVFVGYSNEHNAYLCLDQSTSRVFVSRHVVFVEHNFPFSTTSGRAHSVSSITQITGSNPRLTPSHHIKVLSLLHL</sequence>
<dbReference type="InterPro" id="IPR057670">
    <property type="entry name" value="SH3_retrovirus"/>
</dbReference>
<dbReference type="PANTHER" id="PTHR42648:SF26">
    <property type="entry name" value="INTEGRASE CATALYTIC DOMAIN-CONTAINING PROTEIN"/>
    <property type="match status" value="1"/>
</dbReference>
<dbReference type="GO" id="GO:0015074">
    <property type="term" value="P:DNA integration"/>
    <property type="evidence" value="ECO:0007669"/>
    <property type="project" value="InterPro"/>
</dbReference>
<dbReference type="Pfam" id="PF25597">
    <property type="entry name" value="SH3_retrovirus"/>
    <property type="match status" value="1"/>
</dbReference>
<gene>
    <name evidence="2" type="ORF">LWI28_022900</name>
</gene>
<evidence type="ECO:0000313" key="2">
    <source>
        <dbReference type="EMBL" id="KAI9162012.1"/>
    </source>
</evidence>
<dbReference type="InterPro" id="IPR036397">
    <property type="entry name" value="RNaseH_sf"/>
</dbReference>
<accession>A0AAD5NKF3</accession>
<comment type="caution">
    <text evidence="2">The sequence shown here is derived from an EMBL/GenBank/DDBJ whole genome shotgun (WGS) entry which is preliminary data.</text>
</comment>
<name>A0AAD5NKF3_ACENE</name>
<reference evidence="2" key="1">
    <citation type="journal article" date="2022" name="Plant J.">
        <title>Strategies of tolerance reflected in two North American maple genomes.</title>
        <authorList>
            <person name="McEvoy S.L."/>
            <person name="Sezen U.U."/>
            <person name="Trouern-Trend A."/>
            <person name="McMahon S.M."/>
            <person name="Schaberg P.G."/>
            <person name="Yang J."/>
            <person name="Wegrzyn J.L."/>
            <person name="Swenson N.G."/>
        </authorList>
    </citation>
    <scope>NUCLEOTIDE SEQUENCE</scope>
    <source>
        <strain evidence="2">91603</strain>
    </source>
</reference>
<dbReference type="GO" id="GO:0003676">
    <property type="term" value="F:nucleic acid binding"/>
    <property type="evidence" value="ECO:0007669"/>
    <property type="project" value="InterPro"/>
</dbReference>
<dbReference type="InterPro" id="IPR025724">
    <property type="entry name" value="GAG-pre-integrase_dom"/>
</dbReference>
<dbReference type="PROSITE" id="PS50994">
    <property type="entry name" value="INTEGRASE"/>
    <property type="match status" value="1"/>
</dbReference>
<dbReference type="InterPro" id="IPR012337">
    <property type="entry name" value="RNaseH-like_sf"/>
</dbReference>
<organism evidence="2 3">
    <name type="scientific">Acer negundo</name>
    <name type="common">Box elder</name>
    <dbReference type="NCBI Taxonomy" id="4023"/>
    <lineage>
        <taxon>Eukaryota</taxon>
        <taxon>Viridiplantae</taxon>
        <taxon>Streptophyta</taxon>
        <taxon>Embryophyta</taxon>
        <taxon>Tracheophyta</taxon>
        <taxon>Spermatophyta</taxon>
        <taxon>Magnoliopsida</taxon>
        <taxon>eudicotyledons</taxon>
        <taxon>Gunneridae</taxon>
        <taxon>Pentapetalae</taxon>
        <taxon>rosids</taxon>
        <taxon>malvids</taxon>
        <taxon>Sapindales</taxon>
        <taxon>Sapindaceae</taxon>
        <taxon>Hippocastanoideae</taxon>
        <taxon>Acereae</taxon>
        <taxon>Acer</taxon>
    </lineage>
</organism>
<dbReference type="Proteomes" id="UP001064489">
    <property type="component" value="Chromosome 2"/>
</dbReference>
<dbReference type="PANTHER" id="PTHR42648">
    <property type="entry name" value="TRANSPOSASE, PUTATIVE-RELATED"/>
    <property type="match status" value="1"/>
</dbReference>
<protein>
    <recommendedName>
        <fullName evidence="1">Integrase catalytic domain-containing protein</fullName>
    </recommendedName>
</protein>
<proteinExistence type="predicted"/>
<evidence type="ECO:0000259" key="1">
    <source>
        <dbReference type="PROSITE" id="PS50994"/>
    </source>
</evidence>
<dbReference type="Pfam" id="PF13976">
    <property type="entry name" value="gag_pre-integrs"/>
    <property type="match status" value="1"/>
</dbReference>